<sequence>MTTKAPTAGLDTDTVAAVGFADETVRQLSSLSQWGHYVPDDPTTRPKVR</sequence>
<comment type="caution">
    <text evidence="1">The sequence shown here is derived from an EMBL/GenBank/DDBJ whole genome shotgun (WGS) entry which is preliminary data.</text>
</comment>
<organism evidence="1">
    <name type="scientific">marine sediment metagenome</name>
    <dbReference type="NCBI Taxonomy" id="412755"/>
    <lineage>
        <taxon>unclassified sequences</taxon>
        <taxon>metagenomes</taxon>
        <taxon>ecological metagenomes</taxon>
    </lineage>
</organism>
<gene>
    <name evidence="1" type="ORF">S03H2_48797</name>
</gene>
<dbReference type="AlphaFoldDB" id="X1IDF5"/>
<protein>
    <submittedName>
        <fullName evidence="1">Uncharacterized protein</fullName>
    </submittedName>
</protein>
<name>X1IDF5_9ZZZZ</name>
<reference evidence="1" key="1">
    <citation type="journal article" date="2014" name="Front. Microbiol.">
        <title>High frequency of phylogenetically diverse reductive dehalogenase-homologous genes in deep subseafloor sedimentary metagenomes.</title>
        <authorList>
            <person name="Kawai M."/>
            <person name="Futagami T."/>
            <person name="Toyoda A."/>
            <person name="Takaki Y."/>
            <person name="Nishi S."/>
            <person name="Hori S."/>
            <person name="Arai W."/>
            <person name="Tsubouchi T."/>
            <person name="Morono Y."/>
            <person name="Uchiyama I."/>
            <person name="Ito T."/>
            <person name="Fujiyama A."/>
            <person name="Inagaki F."/>
            <person name="Takami H."/>
        </authorList>
    </citation>
    <scope>NUCLEOTIDE SEQUENCE</scope>
    <source>
        <strain evidence="1">Expedition CK06-06</strain>
    </source>
</reference>
<dbReference type="EMBL" id="BARU01030792">
    <property type="protein sequence ID" value="GAH67305.1"/>
    <property type="molecule type" value="Genomic_DNA"/>
</dbReference>
<accession>X1IDF5</accession>
<evidence type="ECO:0000313" key="1">
    <source>
        <dbReference type="EMBL" id="GAH67305.1"/>
    </source>
</evidence>
<proteinExistence type="predicted"/>